<evidence type="ECO:0000256" key="4">
    <source>
        <dbReference type="ARBA" id="ARBA00023216"/>
    </source>
</evidence>
<gene>
    <name evidence="8" type="ORF">TcWFU_004375</name>
</gene>
<dbReference type="SUPFAM" id="SSF47874">
    <property type="entry name" value="Annexin"/>
    <property type="match status" value="1"/>
</dbReference>
<comment type="function">
    <text evidence="6">Calcium/phospholipid-binding protein which promotes membrane fusion and is involved in exocytosis.</text>
</comment>
<accession>A0ABR4QR22</accession>
<dbReference type="PANTHER" id="PTHR10502:SF239">
    <property type="entry name" value="ANNEXIN A7"/>
    <property type="match status" value="1"/>
</dbReference>
<dbReference type="PROSITE" id="PS51897">
    <property type="entry name" value="ANNEXIN_2"/>
    <property type="match status" value="4"/>
</dbReference>
<comment type="domain">
    <text evidence="7">A pair of annexin repeats may form one binding site for calcium and phospholipid.</text>
</comment>
<evidence type="ECO:0000256" key="6">
    <source>
        <dbReference type="ARBA" id="ARBA00037210"/>
    </source>
</evidence>
<evidence type="ECO:0000256" key="1">
    <source>
        <dbReference type="ARBA" id="ARBA00007831"/>
    </source>
</evidence>
<keyword evidence="4 7" id="KW-0041">Annexin</keyword>
<dbReference type="EMBL" id="JAKROA010000001">
    <property type="protein sequence ID" value="KAL5111960.1"/>
    <property type="molecule type" value="Genomic_DNA"/>
</dbReference>
<dbReference type="InterPro" id="IPR001464">
    <property type="entry name" value="Annexin"/>
</dbReference>
<keyword evidence="5 7" id="KW-0111">Calcium/phospholipid-binding</keyword>
<reference evidence="8 9" key="1">
    <citation type="journal article" date="2022" name="Front. Cell. Infect. Microbiol.">
        <title>The Genomes of Two Strains of Taenia crassiceps the Animal Model for the Study of Human Cysticercosis.</title>
        <authorList>
            <person name="Bobes R.J."/>
            <person name="Estrada K."/>
            <person name="Rios-Valencia D.G."/>
            <person name="Calderon-Gallegos A."/>
            <person name="de la Torre P."/>
            <person name="Carrero J.C."/>
            <person name="Sanchez-Flores A."/>
            <person name="Laclette J.P."/>
        </authorList>
    </citation>
    <scope>NUCLEOTIDE SEQUENCE [LARGE SCALE GENOMIC DNA]</scope>
    <source>
        <strain evidence="8">WFUcys</strain>
    </source>
</reference>
<dbReference type="Pfam" id="PF00191">
    <property type="entry name" value="Annexin"/>
    <property type="match status" value="4"/>
</dbReference>
<dbReference type="InterPro" id="IPR018252">
    <property type="entry name" value="Annexin_repeat_CS"/>
</dbReference>
<dbReference type="SMART" id="SM00335">
    <property type="entry name" value="ANX"/>
    <property type="match status" value="4"/>
</dbReference>
<evidence type="ECO:0000313" key="8">
    <source>
        <dbReference type="EMBL" id="KAL5111960.1"/>
    </source>
</evidence>
<evidence type="ECO:0000313" key="9">
    <source>
        <dbReference type="Proteomes" id="UP001651158"/>
    </source>
</evidence>
<sequence>MPLAGGVPAPTITPLRLNVLGKPSNIIDTGTFIELGKEGPDCLIYFTTNGEAPNPCRRTFAGREVTYRYQAPFQLRSGRRTVKAIAVHRVTKAESHVVSKTFTVVELANSGSSESNSGDEYPKSIVPAHSDVHSSVDDSLDSFLKKNTDQGFAATNHSGTQINVYGSIPGVGWDMKTPDGNNFSSNFLPPLQAPQMYVPPLMPSEPGVTHQQLTAVVGHLTQYIDQMRQRTVMEVRESLTQAIGHILKAIPRPQPPPQPLQQPAVEFPLLMGPLSQVFQQFNSYVTNNSNIANELANADVGKVIGGDLDDANDRYVLKIELEKKGRKLQARPGAVSSKLKSERRDPKVNVPEGYEVETEVLQARNQKAAAIELKKEERPPHKVENAYFETEEYKSEGTLKPVLNFDCDGDCQRLRRAMKGLGTDEKAIIDVLARRSISQRLDIVKQFKTLYGLDLINELGSEISGKFFKVCRALCLQPEVYDAEQLREAVEGIGTDEDCLIEIICCRTNAQIAKIREAYERVFGRDLEKDIRSDTSGHFQRLMVSLLQGNRNESPAFDRTKAKKDAEELLAAGEKRTGTDESKFNEILISRSNAHLRVVFEEYAKMSKKTVEDALKSEMSGDLLRAFLSVVRCIQNKPAFFAKILHRSMKGMGTDDDSLIRVIVTRCEIDMVQIKDAFKAEYEETLGDFIKDDTSGDYRLALLTLIGEESLVKR</sequence>
<proteinExistence type="inferred from homology"/>
<dbReference type="PROSITE" id="PS00223">
    <property type="entry name" value="ANNEXIN_1"/>
    <property type="match status" value="2"/>
</dbReference>
<keyword evidence="9" id="KW-1185">Reference proteome</keyword>
<name>A0ABR4QR22_9CEST</name>
<dbReference type="InterPro" id="IPR026876">
    <property type="entry name" value="Fn3_assoc_repeat"/>
</dbReference>
<evidence type="ECO:0000256" key="2">
    <source>
        <dbReference type="ARBA" id="ARBA00022737"/>
    </source>
</evidence>
<organism evidence="8 9">
    <name type="scientific">Taenia crassiceps</name>
    <dbReference type="NCBI Taxonomy" id="6207"/>
    <lineage>
        <taxon>Eukaryota</taxon>
        <taxon>Metazoa</taxon>
        <taxon>Spiralia</taxon>
        <taxon>Lophotrochozoa</taxon>
        <taxon>Platyhelminthes</taxon>
        <taxon>Cestoda</taxon>
        <taxon>Eucestoda</taxon>
        <taxon>Cyclophyllidea</taxon>
        <taxon>Taeniidae</taxon>
        <taxon>Taenia</taxon>
    </lineage>
</organism>
<keyword evidence="3 7" id="KW-0106">Calcium</keyword>
<dbReference type="InterPro" id="IPR018502">
    <property type="entry name" value="Annexin_repeat"/>
</dbReference>
<dbReference type="Proteomes" id="UP001651158">
    <property type="component" value="Unassembled WGS sequence"/>
</dbReference>
<protein>
    <recommendedName>
        <fullName evidence="7">Annexin</fullName>
    </recommendedName>
</protein>
<dbReference type="Gene3D" id="1.10.220.10">
    <property type="entry name" value="Annexin"/>
    <property type="match status" value="4"/>
</dbReference>
<comment type="caution">
    <text evidence="8">The sequence shown here is derived from an EMBL/GenBank/DDBJ whole genome shotgun (WGS) entry which is preliminary data.</text>
</comment>
<dbReference type="Pfam" id="PF13287">
    <property type="entry name" value="Fn3_assoc"/>
    <property type="match status" value="1"/>
</dbReference>
<evidence type="ECO:0000256" key="7">
    <source>
        <dbReference type="RuleBase" id="RU003540"/>
    </source>
</evidence>
<keyword evidence="2 7" id="KW-0677">Repeat</keyword>
<comment type="similarity">
    <text evidence="1 7">Belongs to the annexin family.</text>
</comment>
<evidence type="ECO:0000256" key="3">
    <source>
        <dbReference type="ARBA" id="ARBA00022837"/>
    </source>
</evidence>
<dbReference type="PANTHER" id="PTHR10502">
    <property type="entry name" value="ANNEXIN"/>
    <property type="match status" value="1"/>
</dbReference>
<dbReference type="InterPro" id="IPR037104">
    <property type="entry name" value="Annexin_sf"/>
</dbReference>
<dbReference type="PRINTS" id="PR00196">
    <property type="entry name" value="ANNEXIN"/>
</dbReference>
<evidence type="ECO:0000256" key="5">
    <source>
        <dbReference type="ARBA" id="ARBA00023302"/>
    </source>
</evidence>